<proteinExistence type="predicted"/>
<name>A0A5J4T4I2_9EUKA</name>
<dbReference type="Proteomes" id="UP000324800">
    <property type="component" value="Unassembled WGS sequence"/>
</dbReference>
<protein>
    <submittedName>
        <fullName evidence="1">Uncharacterized protein</fullName>
    </submittedName>
</protein>
<evidence type="ECO:0000313" key="1">
    <source>
        <dbReference type="EMBL" id="KAA6353254.1"/>
    </source>
</evidence>
<sequence>MDRIARLIQLSRRVLIMGTTDEDEILGHDILAELESPVSSSSITPVKNLYNRVFLKVLAELDERALIWDNQDDNQLKTASQASLIATIRSQSVLRAIMKDLAQNDSTSTDGLADVRAEISKNAEKLVEIKPPERSEELKIPKTTEEVEEALKAIQEKNNIIAMLLGVTASMIEGIFDLDRLEVALALAAEAKWILSATRRGNLYGFHQNTSAREILTDPSFDAAKRVKERFPLRSFHDAKKADKQTAKSGFFRQKGLKKARQNGLFFAPATKPEVKKEVKEP</sequence>
<gene>
    <name evidence="1" type="ORF">EZS28_051219</name>
</gene>
<organism evidence="1 2">
    <name type="scientific">Streblomastix strix</name>
    <dbReference type="NCBI Taxonomy" id="222440"/>
    <lineage>
        <taxon>Eukaryota</taxon>
        <taxon>Metamonada</taxon>
        <taxon>Preaxostyla</taxon>
        <taxon>Oxymonadida</taxon>
        <taxon>Streblomastigidae</taxon>
        <taxon>Streblomastix</taxon>
    </lineage>
</organism>
<dbReference type="AlphaFoldDB" id="A0A5J4T4I2"/>
<reference evidence="1 2" key="1">
    <citation type="submission" date="2019-03" db="EMBL/GenBank/DDBJ databases">
        <title>Single cell metagenomics reveals metabolic interactions within the superorganism composed of flagellate Streblomastix strix and complex community of Bacteroidetes bacteria on its surface.</title>
        <authorList>
            <person name="Treitli S.C."/>
            <person name="Kolisko M."/>
            <person name="Husnik F."/>
            <person name="Keeling P."/>
            <person name="Hampl V."/>
        </authorList>
    </citation>
    <scope>NUCLEOTIDE SEQUENCE [LARGE SCALE GENOMIC DNA]</scope>
    <source>
        <strain evidence="1">ST1C</strain>
    </source>
</reference>
<accession>A0A5J4T4I2</accession>
<comment type="caution">
    <text evidence="1">The sequence shown here is derived from an EMBL/GenBank/DDBJ whole genome shotgun (WGS) entry which is preliminary data.</text>
</comment>
<dbReference type="EMBL" id="SNRW01038480">
    <property type="protein sequence ID" value="KAA6353254.1"/>
    <property type="molecule type" value="Genomic_DNA"/>
</dbReference>
<feature type="non-terminal residue" evidence="1">
    <location>
        <position position="282"/>
    </location>
</feature>
<evidence type="ECO:0000313" key="2">
    <source>
        <dbReference type="Proteomes" id="UP000324800"/>
    </source>
</evidence>